<dbReference type="PANTHER" id="PTHR44998:SF1">
    <property type="entry name" value="UDP-N-ACETYLGLUCOSAMINE--PEPTIDE N-ACETYLGLUCOSAMINYLTRANSFERASE 110 KDA SUBUNIT"/>
    <property type="match status" value="1"/>
</dbReference>
<sequence>MPDEASYTVRGVEQVLGLPRATVMALVAAGFVAPSRGARNELRFRFQDLVLMRTAQSLRIAHLSTRSIVRALDALRGELPAELPISGLRILAVGDAVAVRDGDSLWEAETGQLLLSFDREPSSGAVLVESLDGSTDGRAKKEALTQFDRAIALEATDDHAAEASYREAIRLDPCFEDAYLNLGAMLCEAGRCKDAVVLYDQATRHCGESPLVHFNRGIALEDRGQISHAIEAYGRALQLDPAFADAHYNSAVLMERSGDAQAALRHFSAYRRLSRSQDG</sequence>
<dbReference type="InterPro" id="IPR019734">
    <property type="entry name" value="TPR_rpt"/>
</dbReference>
<dbReference type="Pfam" id="PF13414">
    <property type="entry name" value="TPR_11"/>
    <property type="match status" value="1"/>
</dbReference>
<name>A0ABU5DPE2_9BURK</name>
<dbReference type="Gene3D" id="1.25.40.10">
    <property type="entry name" value="Tetratricopeptide repeat domain"/>
    <property type="match status" value="2"/>
</dbReference>
<keyword evidence="1" id="KW-0802">TPR repeat</keyword>
<dbReference type="Proteomes" id="UP001285263">
    <property type="component" value="Unassembled WGS sequence"/>
</dbReference>
<dbReference type="InterPro" id="IPR011990">
    <property type="entry name" value="TPR-like_helical_dom_sf"/>
</dbReference>
<dbReference type="PANTHER" id="PTHR44998">
    <property type="match status" value="1"/>
</dbReference>
<proteinExistence type="predicted"/>
<reference evidence="2 3" key="1">
    <citation type="submission" date="2023-11" db="EMBL/GenBank/DDBJ databases">
        <title>Paucibacter sp. nov., isolated from fresh soil in Korea.</title>
        <authorList>
            <person name="Le N.T.T."/>
        </authorList>
    </citation>
    <scope>NUCLEOTIDE SEQUENCE [LARGE SCALE GENOMIC DNA]</scope>
    <source>
        <strain evidence="2 3">R3-3</strain>
    </source>
</reference>
<comment type="caution">
    <text evidence="2">The sequence shown here is derived from an EMBL/GenBank/DDBJ whole genome shotgun (WGS) entry which is preliminary data.</text>
</comment>
<evidence type="ECO:0000313" key="2">
    <source>
        <dbReference type="EMBL" id="MDY0747603.1"/>
    </source>
</evidence>
<dbReference type="PROSITE" id="PS50005">
    <property type="entry name" value="TPR"/>
    <property type="match status" value="1"/>
</dbReference>
<feature type="repeat" description="TPR" evidence="1">
    <location>
        <begin position="210"/>
        <end position="243"/>
    </location>
</feature>
<organism evidence="2 3">
    <name type="scientific">Roseateles agri</name>
    <dbReference type="NCBI Taxonomy" id="3098619"/>
    <lineage>
        <taxon>Bacteria</taxon>
        <taxon>Pseudomonadati</taxon>
        <taxon>Pseudomonadota</taxon>
        <taxon>Betaproteobacteria</taxon>
        <taxon>Burkholderiales</taxon>
        <taxon>Sphaerotilaceae</taxon>
        <taxon>Roseateles</taxon>
    </lineage>
</organism>
<evidence type="ECO:0000256" key="1">
    <source>
        <dbReference type="PROSITE-ProRule" id="PRU00339"/>
    </source>
</evidence>
<dbReference type="SMART" id="SM00028">
    <property type="entry name" value="TPR"/>
    <property type="match status" value="3"/>
</dbReference>
<keyword evidence="3" id="KW-1185">Reference proteome</keyword>
<dbReference type="RefSeq" id="WP_320425565.1">
    <property type="nucleotide sequence ID" value="NZ_JAXCLA010000008.1"/>
</dbReference>
<dbReference type="SUPFAM" id="SSF48452">
    <property type="entry name" value="TPR-like"/>
    <property type="match status" value="1"/>
</dbReference>
<gene>
    <name evidence="2" type="ORF">SNE35_24080</name>
</gene>
<evidence type="ECO:0000313" key="3">
    <source>
        <dbReference type="Proteomes" id="UP001285263"/>
    </source>
</evidence>
<dbReference type="EMBL" id="JAXCLA010000008">
    <property type="protein sequence ID" value="MDY0747603.1"/>
    <property type="molecule type" value="Genomic_DNA"/>
</dbReference>
<accession>A0ABU5DPE2</accession>
<protein>
    <submittedName>
        <fullName evidence="2">Tetratricopeptide repeat protein</fullName>
    </submittedName>
</protein>